<keyword evidence="1" id="KW-0805">Transcription regulation</keyword>
<sequence length="248" mass="27868">MQVATKQSRAKKMAPTGRTPKKSEVTRARILDAAAFVFRRKGYALARLSDISKKAKTQTSSIYYYFESREAIVAEVLNIANERTAIFVRKALEEVPEGSSVRERITAAIRGHFAITLSGDDYVSAHMRIFDQIPAKLRDHFLRVLDENAQVWRVLFKEAQETGQIRSDLDISVLRLLLLGMMNWSVEWYKPGRLTPDEIAQQAAKILFEGIGPLPSALPKAESRIRDPAKAKGTRKRPQAKVTSVSAL</sequence>
<dbReference type="Proteomes" id="UP000436483">
    <property type="component" value="Unassembled WGS sequence"/>
</dbReference>
<organism evidence="7 8">
    <name type="scientific">Microvirga makkahensis</name>
    <dbReference type="NCBI Taxonomy" id="1128670"/>
    <lineage>
        <taxon>Bacteria</taxon>
        <taxon>Pseudomonadati</taxon>
        <taxon>Pseudomonadota</taxon>
        <taxon>Alphaproteobacteria</taxon>
        <taxon>Hyphomicrobiales</taxon>
        <taxon>Methylobacteriaceae</taxon>
        <taxon>Microvirga</taxon>
    </lineage>
</organism>
<evidence type="ECO:0000256" key="2">
    <source>
        <dbReference type="ARBA" id="ARBA00023125"/>
    </source>
</evidence>
<dbReference type="Pfam" id="PF17932">
    <property type="entry name" value="TetR_C_24"/>
    <property type="match status" value="1"/>
</dbReference>
<dbReference type="InterPro" id="IPR036271">
    <property type="entry name" value="Tet_transcr_reg_TetR-rel_C_sf"/>
</dbReference>
<dbReference type="SUPFAM" id="SSF46689">
    <property type="entry name" value="Homeodomain-like"/>
    <property type="match status" value="1"/>
</dbReference>
<dbReference type="PRINTS" id="PR00455">
    <property type="entry name" value="HTHTETR"/>
</dbReference>
<dbReference type="OrthoDB" id="9787680at2"/>
<keyword evidence="3" id="KW-0804">Transcription</keyword>
<evidence type="ECO:0000313" key="8">
    <source>
        <dbReference type="Proteomes" id="UP000436483"/>
    </source>
</evidence>
<dbReference type="Gene3D" id="1.10.357.10">
    <property type="entry name" value="Tetracycline Repressor, domain 2"/>
    <property type="match status" value="1"/>
</dbReference>
<dbReference type="InterPro" id="IPR041490">
    <property type="entry name" value="KstR2_TetR_C"/>
</dbReference>
<dbReference type="SUPFAM" id="SSF48498">
    <property type="entry name" value="Tetracyclin repressor-like, C-terminal domain"/>
    <property type="match status" value="1"/>
</dbReference>
<feature type="domain" description="HTH tetR-type" evidence="6">
    <location>
        <begin position="24"/>
        <end position="84"/>
    </location>
</feature>
<protein>
    <submittedName>
        <fullName evidence="7">TetR family transcriptional regulator</fullName>
    </submittedName>
</protein>
<feature type="compositionally biased region" description="Basic and acidic residues" evidence="5">
    <location>
        <begin position="221"/>
        <end position="230"/>
    </location>
</feature>
<dbReference type="InterPro" id="IPR050109">
    <property type="entry name" value="HTH-type_TetR-like_transc_reg"/>
</dbReference>
<reference evidence="7 8" key="2">
    <citation type="submission" date="2020-01" db="EMBL/GenBank/DDBJ databases">
        <title>Microvirga sp. nov., an arsenate reduction bacterium isolated from Tibet hotspring sediments.</title>
        <authorList>
            <person name="Xian W.-D."/>
            <person name="Li W.-J."/>
        </authorList>
    </citation>
    <scope>NUCLEOTIDE SEQUENCE [LARGE SCALE GENOMIC DNA]</scope>
    <source>
        <strain evidence="7 8">KCTC 23863</strain>
    </source>
</reference>
<dbReference type="PANTHER" id="PTHR30055">
    <property type="entry name" value="HTH-TYPE TRANSCRIPTIONAL REGULATOR RUTR"/>
    <property type="match status" value="1"/>
</dbReference>
<dbReference type="GO" id="GO:0003700">
    <property type="term" value="F:DNA-binding transcription factor activity"/>
    <property type="evidence" value="ECO:0007669"/>
    <property type="project" value="TreeGrafter"/>
</dbReference>
<keyword evidence="2 4" id="KW-0238">DNA-binding</keyword>
<dbReference type="InterPro" id="IPR001647">
    <property type="entry name" value="HTH_TetR"/>
</dbReference>
<name>A0A7X3MXD9_9HYPH</name>
<feature type="region of interest" description="Disordered" evidence="5">
    <location>
        <begin position="1"/>
        <end position="22"/>
    </location>
</feature>
<dbReference type="PANTHER" id="PTHR30055:SF234">
    <property type="entry name" value="HTH-TYPE TRANSCRIPTIONAL REGULATOR BETI"/>
    <property type="match status" value="1"/>
</dbReference>
<feature type="DNA-binding region" description="H-T-H motif" evidence="4">
    <location>
        <begin position="47"/>
        <end position="66"/>
    </location>
</feature>
<evidence type="ECO:0000256" key="3">
    <source>
        <dbReference type="ARBA" id="ARBA00023163"/>
    </source>
</evidence>
<dbReference type="InterPro" id="IPR009057">
    <property type="entry name" value="Homeodomain-like_sf"/>
</dbReference>
<evidence type="ECO:0000259" key="6">
    <source>
        <dbReference type="PROSITE" id="PS50977"/>
    </source>
</evidence>
<accession>A0A7X3MXD9</accession>
<keyword evidence="8" id="KW-1185">Reference proteome</keyword>
<comment type="caution">
    <text evidence="7">The sequence shown here is derived from an EMBL/GenBank/DDBJ whole genome shotgun (WGS) entry which is preliminary data.</text>
</comment>
<dbReference type="AlphaFoldDB" id="A0A7X3MXD9"/>
<gene>
    <name evidence="7" type="ORF">GR328_25330</name>
</gene>
<dbReference type="Gene3D" id="1.10.10.60">
    <property type="entry name" value="Homeodomain-like"/>
    <property type="match status" value="1"/>
</dbReference>
<dbReference type="RefSeq" id="WP_160888423.1">
    <property type="nucleotide sequence ID" value="NZ_WURB01000043.1"/>
</dbReference>
<evidence type="ECO:0000256" key="4">
    <source>
        <dbReference type="PROSITE-ProRule" id="PRU00335"/>
    </source>
</evidence>
<reference evidence="7 8" key="1">
    <citation type="submission" date="2019-12" db="EMBL/GenBank/DDBJ databases">
        <authorList>
            <person name="Yuan C.-G."/>
        </authorList>
    </citation>
    <scope>NUCLEOTIDE SEQUENCE [LARGE SCALE GENOMIC DNA]</scope>
    <source>
        <strain evidence="7 8">KCTC 23863</strain>
    </source>
</reference>
<dbReference type="EMBL" id="WURB01000043">
    <property type="protein sequence ID" value="MXQ14710.1"/>
    <property type="molecule type" value="Genomic_DNA"/>
</dbReference>
<evidence type="ECO:0000256" key="1">
    <source>
        <dbReference type="ARBA" id="ARBA00023015"/>
    </source>
</evidence>
<dbReference type="GO" id="GO:0000976">
    <property type="term" value="F:transcription cis-regulatory region binding"/>
    <property type="evidence" value="ECO:0007669"/>
    <property type="project" value="TreeGrafter"/>
</dbReference>
<proteinExistence type="predicted"/>
<dbReference type="PROSITE" id="PS50977">
    <property type="entry name" value="HTH_TETR_2"/>
    <property type="match status" value="1"/>
</dbReference>
<dbReference type="Pfam" id="PF00440">
    <property type="entry name" value="TetR_N"/>
    <property type="match status" value="1"/>
</dbReference>
<evidence type="ECO:0000313" key="7">
    <source>
        <dbReference type="EMBL" id="MXQ14710.1"/>
    </source>
</evidence>
<evidence type="ECO:0000256" key="5">
    <source>
        <dbReference type="SAM" id="MobiDB-lite"/>
    </source>
</evidence>
<feature type="region of interest" description="Disordered" evidence="5">
    <location>
        <begin position="218"/>
        <end position="248"/>
    </location>
</feature>